<feature type="transmembrane region" description="Helical" evidence="1">
    <location>
        <begin position="129"/>
        <end position="146"/>
    </location>
</feature>
<dbReference type="PANTHER" id="PTHR31061:SF24">
    <property type="entry name" value="LD22376P"/>
    <property type="match status" value="1"/>
</dbReference>
<evidence type="ECO:0000313" key="2">
    <source>
        <dbReference type="EMBL" id="MBB5032942.1"/>
    </source>
</evidence>
<proteinExistence type="predicted"/>
<name>A0A7W8DKB2_9BACT</name>
<accession>A0A7W8DKB2</accession>
<dbReference type="RefSeq" id="WP_184339871.1">
    <property type="nucleotide sequence ID" value="NZ_JACHIG010000005.1"/>
</dbReference>
<feature type="transmembrane region" description="Helical" evidence="1">
    <location>
        <begin position="318"/>
        <end position="336"/>
    </location>
</feature>
<keyword evidence="1" id="KW-1133">Transmembrane helix</keyword>
<keyword evidence="2" id="KW-0012">Acyltransferase</keyword>
<dbReference type="AlphaFoldDB" id="A0A7W8DKB2"/>
<dbReference type="Proteomes" id="UP000590740">
    <property type="component" value="Unassembled WGS sequence"/>
</dbReference>
<organism evidence="2 3">
    <name type="scientific">Prosthecobacter vanneervenii</name>
    <dbReference type="NCBI Taxonomy" id="48466"/>
    <lineage>
        <taxon>Bacteria</taxon>
        <taxon>Pseudomonadati</taxon>
        <taxon>Verrucomicrobiota</taxon>
        <taxon>Verrucomicrobiia</taxon>
        <taxon>Verrucomicrobiales</taxon>
        <taxon>Verrucomicrobiaceae</taxon>
        <taxon>Prosthecobacter</taxon>
    </lineage>
</organism>
<dbReference type="GO" id="GO:0016746">
    <property type="term" value="F:acyltransferase activity"/>
    <property type="evidence" value="ECO:0007669"/>
    <property type="project" value="UniProtKB-KW"/>
</dbReference>
<feature type="transmembrane region" description="Helical" evidence="1">
    <location>
        <begin position="66"/>
        <end position="84"/>
    </location>
</feature>
<keyword evidence="1" id="KW-0812">Transmembrane</keyword>
<feature type="transmembrane region" description="Helical" evidence="1">
    <location>
        <begin position="153"/>
        <end position="172"/>
    </location>
</feature>
<keyword evidence="3" id="KW-1185">Reference proteome</keyword>
<keyword evidence="1" id="KW-0472">Membrane</keyword>
<dbReference type="PANTHER" id="PTHR31061">
    <property type="entry name" value="LD22376P"/>
    <property type="match status" value="1"/>
</dbReference>
<feature type="transmembrane region" description="Helical" evidence="1">
    <location>
        <begin position="291"/>
        <end position="311"/>
    </location>
</feature>
<reference evidence="2 3" key="1">
    <citation type="submission" date="2020-08" db="EMBL/GenBank/DDBJ databases">
        <title>Genomic Encyclopedia of Type Strains, Phase IV (KMG-IV): sequencing the most valuable type-strain genomes for metagenomic binning, comparative biology and taxonomic classification.</title>
        <authorList>
            <person name="Goeker M."/>
        </authorList>
    </citation>
    <scope>NUCLEOTIDE SEQUENCE [LARGE SCALE GENOMIC DNA]</scope>
    <source>
        <strain evidence="2 3">DSM 12252</strain>
    </source>
</reference>
<protein>
    <submittedName>
        <fullName evidence="2">Putative acyltransferase</fullName>
    </submittedName>
</protein>
<feature type="transmembrane region" description="Helical" evidence="1">
    <location>
        <begin position="96"/>
        <end position="117"/>
    </location>
</feature>
<feature type="transmembrane region" description="Helical" evidence="1">
    <location>
        <begin position="367"/>
        <end position="385"/>
    </location>
</feature>
<feature type="transmembrane region" description="Helical" evidence="1">
    <location>
        <begin position="222"/>
        <end position="249"/>
    </location>
</feature>
<keyword evidence="2" id="KW-0808">Transferase</keyword>
<sequence length="393" mass="45122">MNTSSPATSPRIGSLDVYRGIVMFLLGLRLLELDEVAKNFPDSFVWQFLGHHSSHIPWVGCSLNDLIHPSFAFLTGASMVFSVSSRKNKGQSQWHTTLHALWRSVALILIGIFLRSVDHDITHWTFDETLTQTGLGYMAVFALAYCTERTRWIWFSIILIGTWLIYALYPVIPPHADPQAFNTPEGWQHDFTGFYAHWNHNRNAGWSFDMWLLNQFPRERPYVGYLGGYTTLNFIPTIATITLGLMAGTWLKQGGNPTRKLWIAGLSCLLFSFFLHFAGICPIVKRLWTPAWVFFSGGCALLILSGLYQIVDVKQRRDWAFPFLVVGVNSLAFYVMRHTLDVWCSATLRQHFGTRIFQIFGPELQPVTIGACTFALFWLVAFWMYRRKIYIRL</sequence>
<feature type="transmembrane region" description="Helical" evidence="1">
    <location>
        <begin position="261"/>
        <end position="285"/>
    </location>
</feature>
<gene>
    <name evidence="2" type="ORF">HNQ65_002525</name>
</gene>
<dbReference type="EMBL" id="JACHIG010000005">
    <property type="protein sequence ID" value="MBB5032942.1"/>
    <property type="molecule type" value="Genomic_DNA"/>
</dbReference>
<comment type="caution">
    <text evidence="2">The sequence shown here is derived from an EMBL/GenBank/DDBJ whole genome shotgun (WGS) entry which is preliminary data.</text>
</comment>
<evidence type="ECO:0000313" key="3">
    <source>
        <dbReference type="Proteomes" id="UP000590740"/>
    </source>
</evidence>
<evidence type="ECO:0000256" key="1">
    <source>
        <dbReference type="SAM" id="Phobius"/>
    </source>
</evidence>